<evidence type="ECO:0000313" key="5">
    <source>
        <dbReference type="EMBL" id="PBD20511.1"/>
    </source>
</evidence>
<keyword evidence="6" id="KW-1185">Reference proteome</keyword>
<gene>
    <name evidence="4" type="ORF">CLG85_001825</name>
    <name evidence="5" type="ORF">CLG85_03610</name>
</gene>
<dbReference type="Proteomes" id="UP000217448">
    <property type="component" value="Unassembled WGS sequence"/>
</dbReference>
<keyword evidence="1 2" id="KW-0238">DNA-binding</keyword>
<dbReference type="CDD" id="cd00383">
    <property type="entry name" value="trans_reg_C"/>
    <property type="match status" value="1"/>
</dbReference>
<protein>
    <submittedName>
        <fullName evidence="4">Winged helix-turn-helix domain-containing protein</fullName>
    </submittedName>
</protein>
<dbReference type="AlphaFoldDB" id="A0A2A3JZC3"/>
<dbReference type="EMBL" id="NTHN02000002">
    <property type="protein sequence ID" value="MCT4369149.1"/>
    <property type="molecule type" value="Genomic_DNA"/>
</dbReference>
<dbReference type="EMBL" id="NTHN01000039">
    <property type="protein sequence ID" value="PBD20511.1"/>
    <property type="molecule type" value="Genomic_DNA"/>
</dbReference>
<dbReference type="Gene3D" id="1.10.10.10">
    <property type="entry name" value="Winged helix-like DNA-binding domain superfamily/Winged helix DNA-binding domain"/>
    <property type="match status" value="1"/>
</dbReference>
<dbReference type="InterPro" id="IPR016032">
    <property type="entry name" value="Sig_transdc_resp-reg_C-effctor"/>
</dbReference>
<feature type="DNA-binding region" description="OmpR/PhoB-type" evidence="2">
    <location>
        <begin position="18"/>
        <end position="118"/>
    </location>
</feature>
<dbReference type="RefSeq" id="WP_095881033.1">
    <property type="nucleotide sequence ID" value="NZ_NTHN02000002.1"/>
</dbReference>
<evidence type="ECO:0000313" key="6">
    <source>
        <dbReference type="Proteomes" id="UP000217448"/>
    </source>
</evidence>
<name>A0A2A3JZC3_9RHOB</name>
<sequence length="567" mass="62813">MSTGICDQSREIAERPISNAEQFSPLTFAEDFASAQTGDGETLRFTRSEARALALLTRHPDRIATREMLLDALTEVGSDRSERNIDFVINRLRRKLSDNARSPRFIATRYGEGYVWVAGPPAMLREPVRADLLVGPLNGLELLGPLRPRAESFARRLHEVVKGELLEGPSVIFMPDAQVRTGASGTGPSQMIELTFLSEAGQINCVAAVKLCGSGRILAMNRLTLETDQSDLQGDTGALPRFVRRLLNDAWHAKASATEADGPLPVAMYTAGFWQWKAEASPTESIAKLSAKSDANDRRYLLEWRQSERRIVELREASPDDASLRIMHAAHLHTKYIMLGHRLFADGVDHRREDEDQIEALVLDALPYVQERPDQAIVAAKLLHFLDRGYAELALEVAEEAHRASLSLVASLPLIAQIRAYMGRIPDALPCIDQALNLIEPGTKSHLYALTIKCQILVASGNRDGLDEAKRQLYSVSVLAPLFFEPMFGDPYSPSLRGRLAAMAMSRRMALGTLMHTNYVSARLFSREEHRNNAILSPLALVCRRFGTEAVPEEVVARYPAVMAQLG</sequence>
<accession>A0A2A3JZC3</accession>
<dbReference type="SMART" id="SM00862">
    <property type="entry name" value="Trans_reg_C"/>
    <property type="match status" value="1"/>
</dbReference>
<dbReference type="InterPro" id="IPR036388">
    <property type="entry name" value="WH-like_DNA-bd_sf"/>
</dbReference>
<proteinExistence type="predicted"/>
<dbReference type="PROSITE" id="PS51755">
    <property type="entry name" value="OMPR_PHOB"/>
    <property type="match status" value="1"/>
</dbReference>
<comment type="caution">
    <text evidence="5">The sequence shown here is derived from an EMBL/GenBank/DDBJ whole genome shotgun (WGS) entry which is preliminary data.</text>
</comment>
<organism evidence="5">
    <name type="scientific">Alloyangia mangrovi</name>
    <dbReference type="NCBI Taxonomy" id="1779329"/>
    <lineage>
        <taxon>Bacteria</taxon>
        <taxon>Pseudomonadati</taxon>
        <taxon>Pseudomonadota</taxon>
        <taxon>Alphaproteobacteria</taxon>
        <taxon>Rhodobacterales</taxon>
        <taxon>Roseobacteraceae</taxon>
        <taxon>Alloyangia</taxon>
    </lineage>
</organism>
<dbReference type="GO" id="GO:0003677">
    <property type="term" value="F:DNA binding"/>
    <property type="evidence" value="ECO:0007669"/>
    <property type="project" value="UniProtKB-UniRule"/>
</dbReference>
<evidence type="ECO:0000313" key="4">
    <source>
        <dbReference type="EMBL" id="MCT4369149.1"/>
    </source>
</evidence>
<evidence type="ECO:0000256" key="2">
    <source>
        <dbReference type="PROSITE-ProRule" id="PRU01091"/>
    </source>
</evidence>
<feature type="domain" description="OmpR/PhoB-type" evidence="3">
    <location>
        <begin position="18"/>
        <end position="118"/>
    </location>
</feature>
<reference evidence="5" key="1">
    <citation type="submission" date="2017-09" db="EMBL/GenBank/DDBJ databases">
        <title>Yangia sp. SAOS 153D whole genome sequencing.</title>
        <authorList>
            <person name="Verma A."/>
            <person name="Krishnamurthi S."/>
        </authorList>
    </citation>
    <scope>NUCLEOTIDE SEQUENCE [LARGE SCALE GENOMIC DNA]</scope>
    <source>
        <strain evidence="5">SAOS 153D</strain>
    </source>
</reference>
<evidence type="ECO:0000259" key="3">
    <source>
        <dbReference type="PROSITE" id="PS51755"/>
    </source>
</evidence>
<dbReference type="InterPro" id="IPR001867">
    <property type="entry name" value="OmpR/PhoB-type_DNA-bd"/>
</dbReference>
<evidence type="ECO:0000256" key="1">
    <source>
        <dbReference type="ARBA" id="ARBA00023125"/>
    </source>
</evidence>
<reference evidence="6" key="2">
    <citation type="submission" date="2023-07" db="EMBL/GenBank/DDBJ databases">
        <title>Yangia mangrovi SAOS 153D genome.</title>
        <authorList>
            <person name="Verma A."/>
            <person name="Pal Y."/>
            <person name="Sundharam S."/>
            <person name="Bisht B."/>
            <person name="Srinivasan K."/>
        </authorList>
    </citation>
    <scope>NUCLEOTIDE SEQUENCE [LARGE SCALE GENOMIC DNA]</scope>
    <source>
        <strain evidence="6">SAOS 153D</strain>
    </source>
</reference>
<dbReference type="Pfam" id="PF00486">
    <property type="entry name" value="Trans_reg_C"/>
    <property type="match status" value="1"/>
</dbReference>
<dbReference type="GO" id="GO:0000160">
    <property type="term" value="P:phosphorelay signal transduction system"/>
    <property type="evidence" value="ECO:0007669"/>
    <property type="project" value="InterPro"/>
</dbReference>
<reference evidence="4" key="3">
    <citation type="submission" date="2024-05" db="EMBL/GenBank/DDBJ databases">
        <title>Yangia mangrovi SAOS 153D genome.</title>
        <authorList>
            <person name="Verma A."/>
            <person name="Pal Y."/>
            <person name="Sundharam S."/>
            <person name="Bisht B."/>
            <person name="Srinivasan K."/>
        </authorList>
    </citation>
    <scope>NUCLEOTIDE SEQUENCE</scope>
    <source>
        <strain evidence="4">SAOS 153D</strain>
    </source>
</reference>
<dbReference type="OrthoDB" id="7794946at2"/>
<dbReference type="GO" id="GO:0006355">
    <property type="term" value="P:regulation of DNA-templated transcription"/>
    <property type="evidence" value="ECO:0007669"/>
    <property type="project" value="InterPro"/>
</dbReference>
<dbReference type="SUPFAM" id="SSF46894">
    <property type="entry name" value="C-terminal effector domain of the bipartite response regulators"/>
    <property type="match status" value="1"/>
</dbReference>